<gene>
    <name evidence="2" type="ORF">CDAR_570891</name>
</gene>
<keyword evidence="3" id="KW-1185">Reference proteome</keyword>
<proteinExistence type="predicted"/>
<dbReference type="EMBL" id="BPLQ01001187">
    <property type="protein sequence ID" value="GIX79506.1"/>
    <property type="molecule type" value="Genomic_DNA"/>
</dbReference>
<feature type="chain" id="PRO_5043932501" evidence="1">
    <location>
        <begin position="27"/>
        <end position="103"/>
    </location>
</feature>
<dbReference type="AlphaFoldDB" id="A0AAV4N643"/>
<protein>
    <submittedName>
        <fullName evidence="2">Uncharacterized protein</fullName>
    </submittedName>
</protein>
<evidence type="ECO:0000313" key="2">
    <source>
        <dbReference type="EMBL" id="GIX79506.1"/>
    </source>
</evidence>
<reference evidence="2 3" key="1">
    <citation type="submission" date="2021-06" db="EMBL/GenBank/DDBJ databases">
        <title>Caerostris darwini draft genome.</title>
        <authorList>
            <person name="Kono N."/>
            <person name="Arakawa K."/>
        </authorList>
    </citation>
    <scope>NUCLEOTIDE SEQUENCE [LARGE SCALE GENOMIC DNA]</scope>
</reference>
<evidence type="ECO:0000313" key="3">
    <source>
        <dbReference type="Proteomes" id="UP001054837"/>
    </source>
</evidence>
<organism evidence="2 3">
    <name type="scientific">Caerostris darwini</name>
    <dbReference type="NCBI Taxonomy" id="1538125"/>
    <lineage>
        <taxon>Eukaryota</taxon>
        <taxon>Metazoa</taxon>
        <taxon>Ecdysozoa</taxon>
        <taxon>Arthropoda</taxon>
        <taxon>Chelicerata</taxon>
        <taxon>Arachnida</taxon>
        <taxon>Araneae</taxon>
        <taxon>Araneomorphae</taxon>
        <taxon>Entelegynae</taxon>
        <taxon>Araneoidea</taxon>
        <taxon>Araneidae</taxon>
        <taxon>Caerostris</taxon>
    </lineage>
</organism>
<dbReference type="Proteomes" id="UP001054837">
    <property type="component" value="Unassembled WGS sequence"/>
</dbReference>
<evidence type="ECO:0000256" key="1">
    <source>
        <dbReference type="SAM" id="SignalP"/>
    </source>
</evidence>
<comment type="caution">
    <text evidence="2">The sequence shown here is derived from an EMBL/GenBank/DDBJ whole genome shotgun (WGS) entry which is preliminary data.</text>
</comment>
<sequence>MKGTNSDCYIILRVVAITLLISNIKGSPQVDWVVLSRDTPLTENVIRSLKDNLDWSTLSSIFMIENKHLMDWRKISEFQLRSARYDIDFETSSTQPHSYREIF</sequence>
<name>A0AAV4N643_9ARAC</name>
<keyword evidence="1" id="KW-0732">Signal</keyword>
<feature type="signal peptide" evidence="1">
    <location>
        <begin position="1"/>
        <end position="26"/>
    </location>
</feature>
<accession>A0AAV4N643</accession>